<proteinExistence type="predicted"/>
<dbReference type="Proteomes" id="UP001189429">
    <property type="component" value="Unassembled WGS sequence"/>
</dbReference>
<sequence length="133" mass="15421">MDRNVNTKLKKMQKDLSAVDKRADTAVEASQRLRLWMKKHQSMEQRQMTSTLVNLAIVLSQAEGKGRRFKIVFPQREIRLPDEMGQRKQVAYISAIGTPTLTLANFNDELKQADLKDDETFQHNVEQSKQDFQ</sequence>
<comment type="caution">
    <text evidence="1">The sequence shown here is derived from an EMBL/GenBank/DDBJ whole genome shotgun (WGS) entry which is preliminary data.</text>
</comment>
<dbReference type="EMBL" id="CAUYUJ010019824">
    <property type="protein sequence ID" value="CAK0893893.1"/>
    <property type="molecule type" value="Genomic_DNA"/>
</dbReference>
<feature type="non-terminal residue" evidence="1">
    <location>
        <position position="133"/>
    </location>
</feature>
<protein>
    <recommendedName>
        <fullName evidence="3">FACT complex subunit</fullName>
    </recommendedName>
</protein>
<accession>A0ABN9X7D6</accession>
<evidence type="ECO:0000313" key="2">
    <source>
        <dbReference type="Proteomes" id="UP001189429"/>
    </source>
</evidence>
<keyword evidence="2" id="KW-1185">Reference proteome</keyword>
<reference evidence="1" key="1">
    <citation type="submission" date="2023-10" db="EMBL/GenBank/DDBJ databases">
        <authorList>
            <person name="Chen Y."/>
            <person name="Shah S."/>
            <person name="Dougan E. K."/>
            <person name="Thang M."/>
            <person name="Chan C."/>
        </authorList>
    </citation>
    <scope>NUCLEOTIDE SEQUENCE [LARGE SCALE GENOMIC DNA]</scope>
</reference>
<name>A0ABN9X7D6_9DINO</name>
<gene>
    <name evidence="1" type="ORF">PCOR1329_LOCUS73101</name>
</gene>
<evidence type="ECO:0000313" key="1">
    <source>
        <dbReference type="EMBL" id="CAK0893893.1"/>
    </source>
</evidence>
<organism evidence="1 2">
    <name type="scientific">Prorocentrum cordatum</name>
    <dbReference type="NCBI Taxonomy" id="2364126"/>
    <lineage>
        <taxon>Eukaryota</taxon>
        <taxon>Sar</taxon>
        <taxon>Alveolata</taxon>
        <taxon>Dinophyceae</taxon>
        <taxon>Prorocentrales</taxon>
        <taxon>Prorocentraceae</taxon>
        <taxon>Prorocentrum</taxon>
    </lineage>
</organism>
<evidence type="ECO:0008006" key="3">
    <source>
        <dbReference type="Google" id="ProtNLM"/>
    </source>
</evidence>